<accession>M5II67</accession>
<dbReference type="PATRIC" id="fig|1244083.3.peg.212"/>
<dbReference type="Proteomes" id="UP000011939">
    <property type="component" value="Unassembled WGS sequence"/>
</dbReference>
<evidence type="ECO:0000313" key="2">
    <source>
        <dbReference type="Proteomes" id="UP000011939"/>
    </source>
</evidence>
<proteinExistence type="predicted"/>
<name>M5II67_9BACT</name>
<reference evidence="1 2" key="1">
    <citation type="journal article" date="2013" name="Genome Announc.">
        <title>Genome Sequence of Campylobacter showae UNSWCD, Isolated from a Patient with Crohn's Disease.</title>
        <authorList>
            <person name="Tay A.P."/>
            <person name="Kaakoush N.O."/>
            <person name="Deshpande N.P."/>
            <person name="Chen Z."/>
            <person name="Mitchell H."/>
            <person name="Wilkins M.R."/>
        </authorList>
    </citation>
    <scope>NUCLEOTIDE SEQUENCE [LARGE SCALE GENOMIC DNA]</scope>
    <source>
        <strain evidence="1 2">CSUNSWCD</strain>
    </source>
</reference>
<dbReference type="STRING" id="1244083.CSUNSWCD_207"/>
<sequence>MIDRSDTHIFSFKIKFNQAFPAKNGKFDGVNLKPLGVKFLRCG</sequence>
<dbReference type="AlphaFoldDB" id="M5II67"/>
<organism evidence="1 2">
    <name type="scientific">Campylobacter showae CSUNSWCD</name>
    <dbReference type="NCBI Taxonomy" id="1244083"/>
    <lineage>
        <taxon>Bacteria</taxon>
        <taxon>Pseudomonadati</taxon>
        <taxon>Campylobacterota</taxon>
        <taxon>Epsilonproteobacteria</taxon>
        <taxon>Campylobacterales</taxon>
        <taxon>Campylobacteraceae</taxon>
        <taxon>Campylobacter</taxon>
    </lineage>
</organism>
<dbReference type="EMBL" id="AMZQ01000001">
    <property type="protein sequence ID" value="EKU12267.1"/>
    <property type="molecule type" value="Genomic_DNA"/>
</dbReference>
<protein>
    <submittedName>
        <fullName evidence="1">Uncharacterized protein</fullName>
    </submittedName>
</protein>
<gene>
    <name evidence="1" type="ORF">CSUNSWCD_207</name>
</gene>
<comment type="caution">
    <text evidence="1">The sequence shown here is derived from an EMBL/GenBank/DDBJ whole genome shotgun (WGS) entry which is preliminary data.</text>
</comment>
<evidence type="ECO:0000313" key="1">
    <source>
        <dbReference type="EMBL" id="EKU12267.1"/>
    </source>
</evidence>